<dbReference type="EC" id="2.7.1.-" evidence="9"/>
<dbReference type="InterPro" id="IPR010737">
    <property type="entry name" value="4-carb_acid_sugar_kinase_N"/>
</dbReference>
<feature type="domain" description="Four-carbon acid sugar kinase nucleotide binding" evidence="8">
    <location>
        <begin position="278"/>
        <end position="451"/>
    </location>
</feature>
<keyword evidence="2 9" id="KW-0808">Transferase</keyword>
<dbReference type="GO" id="GO:0016301">
    <property type="term" value="F:kinase activity"/>
    <property type="evidence" value="ECO:0007669"/>
    <property type="project" value="UniProtKB-KW"/>
</dbReference>
<keyword evidence="4 9" id="KW-0418">Kinase</keyword>
<evidence type="ECO:0000256" key="1">
    <source>
        <dbReference type="ARBA" id="ARBA00005715"/>
    </source>
</evidence>
<dbReference type="InterPro" id="IPR031475">
    <property type="entry name" value="NBD_C"/>
</dbReference>
<evidence type="ECO:0000259" key="7">
    <source>
        <dbReference type="Pfam" id="PF07005"/>
    </source>
</evidence>
<dbReference type="EMBL" id="JBHSMH010000101">
    <property type="protein sequence ID" value="MFC5471523.1"/>
    <property type="molecule type" value="Genomic_DNA"/>
</dbReference>
<organism evidence="9 10">
    <name type="scientific">Cohnella suwonensis</name>
    <dbReference type="NCBI Taxonomy" id="696072"/>
    <lineage>
        <taxon>Bacteria</taxon>
        <taxon>Bacillati</taxon>
        <taxon>Bacillota</taxon>
        <taxon>Bacilli</taxon>
        <taxon>Bacillales</taxon>
        <taxon>Paenibacillaceae</taxon>
        <taxon>Cohnella</taxon>
    </lineage>
</organism>
<dbReference type="Gene3D" id="3.40.50.10840">
    <property type="entry name" value="Putative sugar-binding, N-terminal domain"/>
    <property type="match status" value="1"/>
</dbReference>
<dbReference type="RefSeq" id="WP_209745819.1">
    <property type="nucleotide sequence ID" value="NZ_JBHSMH010000101.1"/>
</dbReference>
<keyword evidence="10" id="KW-1185">Reference proteome</keyword>
<keyword evidence="5" id="KW-0067">ATP-binding</keyword>
<evidence type="ECO:0000259" key="8">
    <source>
        <dbReference type="Pfam" id="PF17042"/>
    </source>
</evidence>
<evidence type="ECO:0000256" key="2">
    <source>
        <dbReference type="ARBA" id="ARBA00022679"/>
    </source>
</evidence>
<sequence>MAEPPQKLLLSFYGDDFTGSTDAMEALALHGIKTVLFLDPPESELLQNKFPDLQAFGVAGISRSLSPIEMEQVLPPIFQSLRSYGTPVVHYKICSTFDSSHAVGSIGKAMDIAAEIFPRGRFTPLLVGVPALRRYTVFGYHYAGLGDAVYRLDQHPVMANHPVTPMGEADLRRHLSGQTSRSLDLFQLEELNGSPEEVRERWNERLKENPDIVLFDVLDNERLGKAGALIWEEAQQKPIFAVGSSGIEYALVEHWKACGLISNDTRQLPSPGKAEPLVALSGSCSPVTKQQLEAAFAYGFQGIRAPIERLLRPDTADAARRELLEQCVRALSDQRNVVIYSALGPEDETIATIQNGLIDRGLEAFDTGRLIGQQFGKLCGELIERTGLRRIVVAGGDTSGYVTKELGIYALEVLAPIAPGGPLCRAFSDREVFDGLEITLKGGQVGKADYFIRVLNGC</sequence>
<reference evidence="10" key="1">
    <citation type="journal article" date="2019" name="Int. J. Syst. Evol. Microbiol.">
        <title>The Global Catalogue of Microorganisms (GCM) 10K type strain sequencing project: providing services to taxonomists for standard genome sequencing and annotation.</title>
        <authorList>
            <consortium name="The Broad Institute Genomics Platform"/>
            <consortium name="The Broad Institute Genome Sequencing Center for Infectious Disease"/>
            <person name="Wu L."/>
            <person name="Ma J."/>
        </authorList>
    </citation>
    <scope>NUCLEOTIDE SEQUENCE [LARGE SCALE GENOMIC DNA]</scope>
    <source>
        <strain evidence="10">CCUG 57113</strain>
    </source>
</reference>
<feature type="domain" description="Four-carbon acid sugar kinase N-terminal" evidence="7">
    <location>
        <begin position="11"/>
        <end position="251"/>
    </location>
</feature>
<comment type="similarity">
    <text evidence="1">Belongs to the four-carbon acid sugar kinase family.</text>
</comment>
<dbReference type="Pfam" id="PF07005">
    <property type="entry name" value="SBD_N"/>
    <property type="match status" value="1"/>
</dbReference>
<keyword evidence="6" id="KW-0119">Carbohydrate metabolism</keyword>
<gene>
    <name evidence="9" type="ORF">ACFPPD_22875</name>
</gene>
<evidence type="ECO:0000256" key="4">
    <source>
        <dbReference type="ARBA" id="ARBA00022777"/>
    </source>
</evidence>
<evidence type="ECO:0000313" key="10">
    <source>
        <dbReference type="Proteomes" id="UP001596105"/>
    </source>
</evidence>
<dbReference type="InterPro" id="IPR042213">
    <property type="entry name" value="NBD_C_sf"/>
</dbReference>
<comment type="caution">
    <text evidence="9">The sequence shown here is derived from an EMBL/GenBank/DDBJ whole genome shotgun (WGS) entry which is preliminary data.</text>
</comment>
<dbReference type="Gene3D" id="3.40.980.20">
    <property type="entry name" value="Four-carbon acid sugar kinase, nucleotide binding domain"/>
    <property type="match status" value="1"/>
</dbReference>
<dbReference type="Pfam" id="PF17042">
    <property type="entry name" value="NBD_C"/>
    <property type="match status" value="1"/>
</dbReference>
<accession>A0ABW0M061</accession>
<evidence type="ECO:0000256" key="5">
    <source>
        <dbReference type="ARBA" id="ARBA00022840"/>
    </source>
</evidence>
<evidence type="ECO:0000256" key="6">
    <source>
        <dbReference type="ARBA" id="ARBA00023277"/>
    </source>
</evidence>
<dbReference type="InterPro" id="IPR037051">
    <property type="entry name" value="4-carb_acid_sugar_kinase_N_sf"/>
</dbReference>
<proteinExistence type="inferred from homology"/>
<dbReference type="SUPFAM" id="SSF142764">
    <property type="entry name" value="YgbK-like"/>
    <property type="match status" value="1"/>
</dbReference>
<evidence type="ECO:0000313" key="9">
    <source>
        <dbReference type="EMBL" id="MFC5471523.1"/>
    </source>
</evidence>
<name>A0ABW0M061_9BACL</name>
<evidence type="ECO:0000256" key="3">
    <source>
        <dbReference type="ARBA" id="ARBA00022741"/>
    </source>
</evidence>
<keyword evidence="3" id="KW-0547">Nucleotide-binding</keyword>
<dbReference type="Proteomes" id="UP001596105">
    <property type="component" value="Unassembled WGS sequence"/>
</dbReference>
<protein>
    <submittedName>
        <fullName evidence="9">Four-carbon acid sugar kinase family protein</fullName>
        <ecNumber evidence="9">2.7.1.-</ecNumber>
    </submittedName>
</protein>